<name>A0A4U8YNH0_9BACT</name>
<protein>
    <submittedName>
        <fullName evidence="2">Gpw/gp25/anti-adapter protein irad</fullName>
    </submittedName>
</protein>
<evidence type="ECO:0000259" key="1">
    <source>
        <dbReference type="Pfam" id="PF04965"/>
    </source>
</evidence>
<evidence type="ECO:0000313" key="3">
    <source>
        <dbReference type="Proteomes" id="UP000507962"/>
    </source>
</evidence>
<dbReference type="Pfam" id="PF04965">
    <property type="entry name" value="GPW_gp25"/>
    <property type="match status" value="1"/>
</dbReference>
<dbReference type="Proteomes" id="UP000507962">
    <property type="component" value="Unassembled WGS sequence"/>
</dbReference>
<dbReference type="AlphaFoldDB" id="A0A4U8YNH0"/>
<feature type="domain" description="IraD/Gp25-like" evidence="1">
    <location>
        <begin position="29"/>
        <end position="119"/>
    </location>
</feature>
<organism evidence="2 3">
    <name type="scientific">Desulfoluna butyratoxydans</name>
    <dbReference type="NCBI Taxonomy" id="231438"/>
    <lineage>
        <taxon>Bacteria</taxon>
        <taxon>Pseudomonadati</taxon>
        <taxon>Thermodesulfobacteriota</taxon>
        <taxon>Desulfobacteria</taxon>
        <taxon>Desulfobacterales</taxon>
        <taxon>Desulfolunaceae</taxon>
        <taxon>Desulfoluna</taxon>
    </lineage>
</organism>
<evidence type="ECO:0000313" key="2">
    <source>
        <dbReference type="EMBL" id="VFQ45360.1"/>
    </source>
</evidence>
<sequence>MDDTSLFLGSGWRFPPSFTGKGRQASMAQGETDIRESLRLLLSTVPGERVMQPEYGCSLSSMVFETFDRSTLTDVEDRVKRAILFFEPRIIVERVMVDLSREPEGYLSIVVSYRVRATNNRSNIVYPFYFLEGTNL</sequence>
<accession>A0A4U8YNH0</accession>
<dbReference type="EMBL" id="CAADHO010000005">
    <property type="protein sequence ID" value="VFQ45360.1"/>
    <property type="molecule type" value="Genomic_DNA"/>
</dbReference>
<keyword evidence="3" id="KW-1185">Reference proteome</keyword>
<dbReference type="InterPro" id="IPR007048">
    <property type="entry name" value="IraD/Gp25-like"/>
</dbReference>
<dbReference type="SUPFAM" id="SSF160719">
    <property type="entry name" value="gpW/gp25-like"/>
    <property type="match status" value="1"/>
</dbReference>
<proteinExistence type="predicted"/>
<dbReference type="RefSeq" id="WP_180141809.1">
    <property type="nucleotide sequence ID" value="NZ_CAADHO010000005.1"/>
</dbReference>
<dbReference type="Gene3D" id="3.10.450.40">
    <property type="match status" value="1"/>
</dbReference>
<reference evidence="2 3" key="1">
    <citation type="submission" date="2019-03" db="EMBL/GenBank/DDBJ databases">
        <authorList>
            <person name="Nijsse B."/>
        </authorList>
    </citation>
    <scope>NUCLEOTIDE SEQUENCE [LARGE SCALE GENOMIC DNA]</scope>
    <source>
        <strain evidence="2">Desulfoluna butyratoxydans MSL71</strain>
    </source>
</reference>
<gene>
    <name evidence="2" type="ORF">MSL71_30170</name>
</gene>